<dbReference type="PROSITE" id="PS50244">
    <property type="entry name" value="S5A_REDUCTASE"/>
    <property type="match status" value="1"/>
</dbReference>
<evidence type="ECO:0000313" key="2">
    <source>
        <dbReference type="EMBL" id="GGI31036.1"/>
    </source>
</evidence>
<sequence>MLVPYFQTVAGIALALSALMALAWIVQQRTGNSGWVDAIWSYSVGLVGAVVALWPLDDGSSARRVLVAGLVLCWSARLGTHIARRSAAGLDDPRYANYAREWGSAAPRRMFFFLQSQALASVPLPFSIFLAAHAPGPGLGLQDYAGALIMLAAVIGEAIADEQLRRFKRSHPEGGLICDTGVWRWSRHPNYFFEWLGWLAYPVIALSPQYPWGWASIAAPAIMYWILVKVTGIPPLEKQMLRSRGERYRAYQARTNAFFPWPPRQPLQ</sequence>
<organism evidence="2 5">
    <name type="scientific">Bradyrhizobium guangdongense</name>
    <dbReference type="NCBI Taxonomy" id="1325090"/>
    <lineage>
        <taxon>Bacteria</taxon>
        <taxon>Pseudomonadati</taxon>
        <taxon>Pseudomonadota</taxon>
        <taxon>Alphaproteobacteria</taxon>
        <taxon>Hyphomicrobiales</taxon>
        <taxon>Nitrobacteraceae</taxon>
        <taxon>Bradyrhizobium</taxon>
    </lineage>
</organism>
<name>A0A410UZY2_9BRAD</name>
<gene>
    <name evidence="2" type="ORF">GCM10010987_62420</name>
    <name evidence="3" type="ORF">XH86_04160</name>
</gene>
<dbReference type="EMBL" id="CP030057">
    <property type="protein sequence ID" value="QOZ58029.1"/>
    <property type="molecule type" value="Genomic_DNA"/>
</dbReference>
<dbReference type="PANTHER" id="PTHR32251:SF17">
    <property type="entry name" value="STEROID 5-ALPHA REDUCTASE C-TERMINAL DOMAIN-CONTAINING PROTEIN"/>
    <property type="match status" value="1"/>
</dbReference>
<dbReference type="GO" id="GO:0016020">
    <property type="term" value="C:membrane"/>
    <property type="evidence" value="ECO:0007669"/>
    <property type="project" value="TreeGrafter"/>
</dbReference>
<dbReference type="EMBL" id="BMHC01000019">
    <property type="protein sequence ID" value="GGI31036.1"/>
    <property type="molecule type" value="Genomic_DNA"/>
</dbReference>
<keyword evidence="1" id="KW-0472">Membrane</keyword>
<keyword evidence="4" id="KW-1185">Reference proteome</keyword>
<evidence type="ECO:0000313" key="3">
    <source>
        <dbReference type="EMBL" id="QOZ58029.1"/>
    </source>
</evidence>
<dbReference type="PANTHER" id="PTHR32251">
    <property type="entry name" value="3-OXO-5-ALPHA-STEROID 4-DEHYDROGENASE"/>
    <property type="match status" value="1"/>
</dbReference>
<reference evidence="2" key="1">
    <citation type="journal article" date="2014" name="Int. J. Syst. Evol. Microbiol.">
        <title>Complete genome sequence of Corynebacterium casei LMG S-19264T (=DSM 44701T), isolated from a smear-ripened cheese.</title>
        <authorList>
            <consortium name="US DOE Joint Genome Institute (JGI-PGF)"/>
            <person name="Walter F."/>
            <person name="Albersmeier A."/>
            <person name="Kalinowski J."/>
            <person name="Ruckert C."/>
        </authorList>
    </citation>
    <scope>NUCLEOTIDE SEQUENCE</scope>
    <source>
        <strain evidence="2">CGMCC 1.15034</strain>
    </source>
</reference>
<evidence type="ECO:0000313" key="5">
    <source>
        <dbReference type="Proteomes" id="UP000625079"/>
    </source>
</evidence>
<accession>A0A410UZY2</accession>
<evidence type="ECO:0000256" key="1">
    <source>
        <dbReference type="SAM" id="Phobius"/>
    </source>
</evidence>
<evidence type="ECO:0000313" key="4">
    <source>
        <dbReference type="Proteomes" id="UP000593880"/>
    </source>
</evidence>
<dbReference type="OrthoDB" id="9779233at2"/>
<dbReference type="Pfam" id="PF06966">
    <property type="entry name" value="DUF1295"/>
    <property type="match status" value="1"/>
</dbReference>
<reference evidence="2" key="3">
    <citation type="submission" date="2022-12" db="EMBL/GenBank/DDBJ databases">
        <authorList>
            <person name="Sun Q."/>
            <person name="Zhou Y."/>
        </authorList>
    </citation>
    <scope>NUCLEOTIDE SEQUENCE</scope>
    <source>
        <strain evidence="2">CGMCC 1.15034</strain>
    </source>
</reference>
<dbReference type="RefSeq" id="WP_128963751.1">
    <property type="nucleotide sequence ID" value="NZ_BMHC01000019.1"/>
</dbReference>
<dbReference type="Proteomes" id="UP000593880">
    <property type="component" value="Chromosome"/>
</dbReference>
<proteinExistence type="predicted"/>
<feature type="transmembrane region" description="Helical" evidence="1">
    <location>
        <begin position="38"/>
        <end position="56"/>
    </location>
</feature>
<dbReference type="Proteomes" id="UP000625079">
    <property type="component" value="Unassembled WGS sequence"/>
</dbReference>
<reference evidence="3 4" key="2">
    <citation type="submission" date="2018-06" db="EMBL/GenBank/DDBJ databases">
        <title>Comparative genomics of rhizobia nodulating Arachis hypogaea in China.</title>
        <authorList>
            <person name="Li Y."/>
        </authorList>
    </citation>
    <scope>NUCLEOTIDE SEQUENCE [LARGE SCALE GENOMIC DNA]</scope>
    <source>
        <strain evidence="3 4">CCBAU 51658</strain>
    </source>
</reference>
<dbReference type="AlphaFoldDB" id="A0A410UZY2"/>
<keyword evidence="1" id="KW-0812">Transmembrane</keyword>
<protein>
    <submittedName>
        <fullName evidence="2">Membrane protein</fullName>
    </submittedName>
</protein>
<feature type="transmembrane region" description="Helical" evidence="1">
    <location>
        <begin position="6"/>
        <end position="26"/>
    </location>
</feature>
<keyword evidence="1" id="KW-1133">Transmembrane helix</keyword>
<dbReference type="Gene3D" id="1.20.120.1630">
    <property type="match status" value="1"/>
</dbReference>
<dbReference type="InterPro" id="IPR010721">
    <property type="entry name" value="UstE-like"/>
</dbReference>